<reference evidence="2" key="1">
    <citation type="submission" date="2016-07" db="EMBL/GenBank/DDBJ databases">
        <authorList>
            <person name="Mannion A."/>
            <person name="Shen Z."/>
            <person name="Fox J.G."/>
        </authorList>
    </citation>
    <scope>NUCLEOTIDE SEQUENCE</scope>
    <source>
        <strain evidence="2">MIT 01-6242</strain>
    </source>
</reference>
<reference evidence="3" key="2">
    <citation type="submission" date="2016-07" db="EMBL/GenBank/DDBJ databases">
        <authorList>
            <person name="Florea S."/>
            <person name="Webb J.S."/>
            <person name="Jaromczyk J."/>
            <person name="Schardl C.L."/>
        </authorList>
    </citation>
    <scope>NUCLEOTIDE SEQUENCE [LARGE SCALE GENOMIC DNA]</scope>
    <source>
        <strain evidence="3">MIT 01-6242</strain>
    </source>
</reference>
<evidence type="ECO:0008006" key="4">
    <source>
        <dbReference type="Google" id="ProtNLM"/>
    </source>
</evidence>
<dbReference type="EMBL" id="CP016503">
    <property type="protein sequence ID" value="ANV98573.1"/>
    <property type="molecule type" value="Genomic_DNA"/>
</dbReference>
<accession>A0A1B1U6Z9</accession>
<dbReference type="STRING" id="222136.BBW65_05595"/>
<dbReference type="Proteomes" id="UP000092884">
    <property type="component" value="Chromosome"/>
</dbReference>
<proteinExistence type="predicted"/>
<sequence>MTEKQRQYRNALLRKIHTHPKYKEIKGAQAWGDYLYVRFGVSSSKELGIEELLSLIDSLNGYENGRGKDIRGRVMLFGSRQDQKIALLLEDLGMRGMIGEFIYRQTKKRTLEECSTKEKTKIIIGLEKIKRERQ</sequence>
<dbReference type="RefSeq" id="WP_066340858.1">
    <property type="nucleotide sequence ID" value="NZ_CP016503.1"/>
</dbReference>
<name>A0A1B1U6Z9_9HELI</name>
<evidence type="ECO:0000313" key="2">
    <source>
        <dbReference type="EMBL" id="ANV98573.1"/>
    </source>
</evidence>
<dbReference type="AlphaFoldDB" id="A0A1B1U6Z9"/>
<protein>
    <recommendedName>
        <fullName evidence="4">DUF1018 domain-containing protein</fullName>
    </recommendedName>
</protein>
<dbReference type="KEGG" id="het:BBW65_07090"/>
<evidence type="ECO:0000313" key="3">
    <source>
        <dbReference type="Proteomes" id="UP000092884"/>
    </source>
</evidence>
<organism evidence="2 3">
    <name type="scientific">Helicobacter enhydrae</name>
    <dbReference type="NCBI Taxonomy" id="222136"/>
    <lineage>
        <taxon>Bacteria</taxon>
        <taxon>Pseudomonadati</taxon>
        <taxon>Campylobacterota</taxon>
        <taxon>Epsilonproteobacteria</taxon>
        <taxon>Campylobacterales</taxon>
        <taxon>Helicobacteraceae</taxon>
        <taxon>Helicobacter</taxon>
    </lineage>
</organism>
<evidence type="ECO:0000313" key="1">
    <source>
        <dbReference type="EMBL" id="ANV98303.1"/>
    </source>
</evidence>
<dbReference type="OrthoDB" id="5324432at2"/>
<keyword evidence="3" id="KW-1185">Reference proteome</keyword>
<dbReference type="KEGG" id="het:BBW65_05595"/>
<dbReference type="EMBL" id="CP016503">
    <property type="protein sequence ID" value="ANV98303.1"/>
    <property type="molecule type" value="Genomic_DNA"/>
</dbReference>
<gene>
    <name evidence="1" type="ORF">BBW65_05595</name>
    <name evidence="2" type="ORF">BBW65_07090</name>
</gene>